<dbReference type="InterPro" id="IPR015824">
    <property type="entry name" value="Phosphoglycerate_kinase_N"/>
</dbReference>
<feature type="binding site" evidence="12 13">
    <location>
        <begin position="64"/>
        <end position="67"/>
    </location>
    <ligand>
        <name>substrate</name>
    </ligand>
</feature>
<evidence type="ECO:0000256" key="15">
    <source>
        <dbReference type="RuleBase" id="RU000532"/>
    </source>
</evidence>
<comment type="caution">
    <text evidence="12">Lacks conserved residue(s) required for the propagation of feature annotation.</text>
</comment>
<gene>
    <name evidence="12 16" type="primary">pgk</name>
    <name evidence="16" type="ORF">GHA_00288</name>
</gene>
<dbReference type="GO" id="GO:0004618">
    <property type="term" value="F:phosphoglycerate kinase activity"/>
    <property type="evidence" value="ECO:0007669"/>
    <property type="project" value="UniProtKB-UniRule"/>
</dbReference>
<dbReference type="PANTHER" id="PTHR11406:SF23">
    <property type="entry name" value="PHOSPHOGLYCERATE KINASE 1, CHLOROPLASTIC-RELATED"/>
    <property type="match status" value="1"/>
</dbReference>
<dbReference type="GO" id="GO:0005524">
    <property type="term" value="F:ATP binding"/>
    <property type="evidence" value="ECO:0007669"/>
    <property type="project" value="UniProtKB-KW"/>
</dbReference>
<feature type="binding site" evidence="13">
    <location>
        <position position="41"/>
    </location>
    <ligand>
        <name>(2R)-3-phosphoglycerate</name>
        <dbReference type="ChEBI" id="CHEBI:58272"/>
    </ligand>
</feature>
<dbReference type="PIRSF" id="PIRSF000724">
    <property type="entry name" value="Pgk"/>
    <property type="match status" value="1"/>
</dbReference>
<evidence type="ECO:0000256" key="4">
    <source>
        <dbReference type="ARBA" id="ARBA00008982"/>
    </source>
</evidence>
<comment type="catalytic activity">
    <reaction evidence="1 12 15">
        <text>(2R)-3-phosphoglycerate + ATP = (2R)-3-phospho-glyceroyl phosphate + ADP</text>
        <dbReference type="Rhea" id="RHEA:14801"/>
        <dbReference type="ChEBI" id="CHEBI:30616"/>
        <dbReference type="ChEBI" id="CHEBI:57604"/>
        <dbReference type="ChEBI" id="CHEBI:58272"/>
        <dbReference type="ChEBI" id="CHEBI:456216"/>
        <dbReference type="EC" id="2.7.2.3"/>
    </reaction>
</comment>
<feature type="binding site" evidence="12">
    <location>
        <position position="41"/>
    </location>
    <ligand>
        <name>substrate</name>
    </ligand>
</feature>
<comment type="similarity">
    <text evidence="4 12 15">Belongs to the phosphoglycerate kinase family.</text>
</comment>
<evidence type="ECO:0000256" key="5">
    <source>
        <dbReference type="ARBA" id="ARBA00011245"/>
    </source>
</evidence>
<feature type="binding site" evidence="12">
    <location>
        <position position="151"/>
    </location>
    <ligand>
        <name>substrate</name>
    </ligand>
</feature>
<evidence type="ECO:0000256" key="11">
    <source>
        <dbReference type="ARBA" id="ARBA00022840"/>
    </source>
</evidence>
<comment type="subcellular location">
    <subcellularLocation>
        <location evidence="2 12">Cytoplasm</location>
    </subcellularLocation>
</comment>
<feature type="binding site" evidence="12 14">
    <location>
        <begin position="350"/>
        <end position="353"/>
    </location>
    <ligand>
        <name>ATP</name>
        <dbReference type="ChEBI" id="CHEBI:30616"/>
    </ligand>
</feature>
<evidence type="ECO:0000256" key="13">
    <source>
        <dbReference type="PIRSR" id="PIRSR000724-1"/>
    </source>
</evidence>
<dbReference type="GO" id="GO:0005829">
    <property type="term" value="C:cytosol"/>
    <property type="evidence" value="ECO:0007669"/>
    <property type="project" value="TreeGrafter"/>
</dbReference>
<evidence type="ECO:0000256" key="7">
    <source>
        <dbReference type="ARBA" id="ARBA00022490"/>
    </source>
</evidence>
<dbReference type="RefSeq" id="WP_234687252.1">
    <property type="nucleotide sequence ID" value="NZ_CAHPSC010000003.1"/>
</dbReference>
<dbReference type="PROSITE" id="PS00111">
    <property type="entry name" value="PGLYCERATE_KINASE"/>
    <property type="match status" value="1"/>
</dbReference>
<comment type="pathway">
    <text evidence="3">Carbohydrate biosynthesis; Calvin cycle.</text>
</comment>
<feature type="binding site" evidence="13">
    <location>
        <position position="151"/>
    </location>
    <ligand>
        <name>(2R)-3-phosphoglycerate</name>
        <dbReference type="ChEBI" id="CHEBI:58272"/>
    </ligand>
</feature>
<dbReference type="HAMAP" id="MF_00145">
    <property type="entry name" value="Phosphoglyc_kinase"/>
    <property type="match status" value="1"/>
</dbReference>
<keyword evidence="8 12" id="KW-0808">Transferase</keyword>
<comment type="caution">
    <text evidence="16">The sequence shown here is derived from an EMBL/GenBank/DDBJ whole genome shotgun (WGS) entry which is preliminary data.</text>
</comment>
<dbReference type="EMBL" id="CAHPSC010000003">
    <property type="protein sequence ID" value="CAB5660658.1"/>
    <property type="molecule type" value="Genomic_DNA"/>
</dbReference>
<name>A0AA35D4D2_9BURK</name>
<dbReference type="FunFam" id="3.40.50.1260:FF:000002">
    <property type="entry name" value="Phosphoglycerate kinase"/>
    <property type="match status" value="1"/>
</dbReference>
<feature type="binding site" evidence="12 14">
    <location>
        <position position="202"/>
    </location>
    <ligand>
        <name>ATP</name>
        <dbReference type="ChEBI" id="CHEBI:30616"/>
    </ligand>
</feature>
<dbReference type="GO" id="GO:0043531">
    <property type="term" value="F:ADP binding"/>
    <property type="evidence" value="ECO:0007669"/>
    <property type="project" value="TreeGrafter"/>
</dbReference>
<dbReference type="FunFam" id="3.40.50.1260:FF:000001">
    <property type="entry name" value="Phosphoglycerate kinase"/>
    <property type="match status" value="1"/>
</dbReference>
<feature type="binding site" evidence="12 14">
    <location>
        <position position="324"/>
    </location>
    <ligand>
        <name>ATP</name>
        <dbReference type="ChEBI" id="CHEBI:30616"/>
    </ligand>
</feature>
<organism evidence="16 17">
    <name type="scientific">Comamonas aquatica</name>
    <dbReference type="NCBI Taxonomy" id="225991"/>
    <lineage>
        <taxon>Bacteria</taxon>
        <taxon>Pseudomonadati</taxon>
        <taxon>Pseudomonadota</taxon>
        <taxon>Betaproteobacteria</taxon>
        <taxon>Burkholderiales</taxon>
        <taxon>Comamonadaceae</taxon>
        <taxon>Comamonas</taxon>
    </lineage>
</organism>
<comment type="subunit">
    <text evidence="5 12">Monomer.</text>
</comment>
<evidence type="ECO:0000256" key="6">
    <source>
        <dbReference type="ARBA" id="ARBA00013061"/>
    </source>
</evidence>
<comment type="pathway">
    <text evidence="12">Carbohydrate degradation; glycolysis; pyruvate from D-glyceraldehyde 3-phosphate: step 2/5.</text>
</comment>
<dbReference type="PANTHER" id="PTHR11406">
    <property type="entry name" value="PHOSPHOGLYCERATE KINASE"/>
    <property type="match status" value="1"/>
</dbReference>
<proteinExistence type="inferred from homology"/>
<evidence type="ECO:0000256" key="12">
    <source>
        <dbReference type="HAMAP-Rule" id="MF_00145"/>
    </source>
</evidence>
<evidence type="ECO:0000256" key="14">
    <source>
        <dbReference type="PIRSR" id="PIRSR000724-2"/>
    </source>
</evidence>
<dbReference type="GO" id="GO:0006094">
    <property type="term" value="P:gluconeogenesis"/>
    <property type="evidence" value="ECO:0007669"/>
    <property type="project" value="TreeGrafter"/>
</dbReference>
<evidence type="ECO:0000313" key="17">
    <source>
        <dbReference type="Proteomes" id="UP000834458"/>
    </source>
</evidence>
<keyword evidence="10 12" id="KW-0418">Kinase</keyword>
<dbReference type="InterPro" id="IPR036043">
    <property type="entry name" value="Phosphoglycerate_kinase_sf"/>
</dbReference>
<keyword evidence="11 12" id="KW-0067">ATP-binding</keyword>
<evidence type="ECO:0000256" key="2">
    <source>
        <dbReference type="ARBA" id="ARBA00004496"/>
    </source>
</evidence>
<dbReference type="Proteomes" id="UP000834458">
    <property type="component" value="Unassembled WGS sequence"/>
</dbReference>
<dbReference type="EC" id="2.7.2.3" evidence="6 12"/>
<dbReference type="InterPro" id="IPR015911">
    <property type="entry name" value="Phosphoglycerate_kinase_CS"/>
</dbReference>
<dbReference type="SUPFAM" id="SSF53748">
    <property type="entry name" value="Phosphoglycerate kinase"/>
    <property type="match status" value="1"/>
</dbReference>
<evidence type="ECO:0000256" key="8">
    <source>
        <dbReference type="ARBA" id="ARBA00022679"/>
    </source>
</evidence>
<keyword evidence="9 12" id="KW-0547">Nucleotide-binding</keyword>
<feature type="binding site" evidence="13">
    <location>
        <position position="118"/>
    </location>
    <ligand>
        <name>(2R)-3-phosphoglycerate</name>
        <dbReference type="ChEBI" id="CHEBI:58272"/>
    </ligand>
</feature>
<dbReference type="Gene3D" id="3.40.50.1260">
    <property type="entry name" value="Phosphoglycerate kinase, N-terminal domain"/>
    <property type="match status" value="2"/>
</dbReference>
<dbReference type="InterPro" id="IPR001576">
    <property type="entry name" value="Phosphoglycerate_kinase"/>
</dbReference>
<evidence type="ECO:0000256" key="1">
    <source>
        <dbReference type="ARBA" id="ARBA00000642"/>
    </source>
</evidence>
<evidence type="ECO:0000313" key="16">
    <source>
        <dbReference type="EMBL" id="CAB5660658.1"/>
    </source>
</evidence>
<evidence type="ECO:0000256" key="9">
    <source>
        <dbReference type="ARBA" id="ARBA00022741"/>
    </source>
</evidence>
<evidence type="ECO:0000256" key="10">
    <source>
        <dbReference type="ARBA" id="ARBA00022777"/>
    </source>
</evidence>
<feature type="binding site" evidence="12 13">
    <location>
        <begin position="25"/>
        <end position="27"/>
    </location>
    <ligand>
        <name>substrate</name>
    </ligand>
</feature>
<sequence>MNILRFSDLCAQGKVQGQRVFIRADLNVPLNDAGDITEDTRVRASVPAIEMALKAGAAVMVTSHLGRPTEGEFKPADSLAPVAKRLSELLGRDVPLVANWVDGVQVAPGQVVLLENCRVNVGEKKNQEALARKLAALCDIFVHDAFGTAHRAEGTTYGIAQFAPVACAGPLLSAEIDAISKALAAPARPLAAIVAGSKVSTKLTILQSLAKNVDQLIVGGGIANTFMLAAGLKIGKSLAEPDLVGEAKAVIDAMAARGAAVPVPTDVVTAKAFAPDAVATVKQATEVADDDMILDIGPETAAKLAGMLKSAGTIVWNGPVGVFEFDQFANGTKVVAQAIAESPAFSIAGGGDTLAAIAKYGIEDQVGYISTGGGAFLEVLEGKTLPAFEILEKRANG</sequence>
<dbReference type="PRINTS" id="PR00477">
    <property type="entry name" value="PHGLYCKINASE"/>
</dbReference>
<dbReference type="GO" id="GO:0006096">
    <property type="term" value="P:glycolytic process"/>
    <property type="evidence" value="ECO:0007669"/>
    <property type="project" value="UniProtKB-UniRule"/>
</dbReference>
<dbReference type="AlphaFoldDB" id="A0AA35D4D2"/>
<accession>A0AA35D4D2</accession>
<evidence type="ECO:0000256" key="3">
    <source>
        <dbReference type="ARBA" id="ARBA00005215"/>
    </source>
</evidence>
<keyword evidence="7 12" id="KW-0963">Cytoplasm</keyword>
<protein>
    <recommendedName>
        <fullName evidence="6 12">Phosphoglycerate kinase</fullName>
        <ecNumber evidence="6 12">2.7.2.3</ecNumber>
    </recommendedName>
</protein>
<feature type="binding site" evidence="12">
    <location>
        <position position="118"/>
    </location>
    <ligand>
        <name>substrate</name>
    </ligand>
</feature>
<keyword evidence="12" id="KW-0324">Glycolysis</keyword>
<reference evidence="16" key="1">
    <citation type="submission" date="2020-05" db="EMBL/GenBank/DDBJ databases">
        <authorList>
            <person name="Delgado-Blas J."/>
        </authorList>
    </citation>
    <scope>NUCLEOTIDE SEQUENCE</scope>
    <source>
        <strain evidence="16">BB1454</strain>
    </source>
</reference>
<dbReference type="Pfam" id="PF00162">
    <property type="entry name" value="PGK"/>
    <property type="match status" value="1"/>
</dbReference>